<evidence type="ECO:0000256" key="2">
    <source>
        <dbReference type="ARBA" id="ARBA00022643"/>
    </source>
</evidence>
<evidence type="ECO:0000313" key="6">
    <source>
        <dbReference type="Proteomes" id="UP001576774"/>
    </source>
</evidence>
<dbReference type="Gene3D" id="3.40.50.360">
    <property type="match status" value="1"/>
</dbReference>
<dbReference type="EMBL" id="JBHFNQ010000152">
    <property type="protein sequence ID" value="MFB2879173.1"/>
    <property type="molecule type" value="Genomic_DNA"/>
</dbReference>
<keyword evidence="1" id="KW-0285">Flavoprotein</keyword>
<evidence type="ECO:0000313" key="5">
    <source>
        <dbReference type="EMBL" id="MFB2879173.1"/>
    </source>
</evidence>
<keyword evidence="2" id="KW-0288">FMN</keyword>
<comment type="caution">
    <text evidence="5">The sequence shown here is derived from an EMBL/GenBank/DDBJ whole genome shotgun (WGS) entry which is preliminary data.</text>
</comment>
<name>A0ABV4X8R0_9CYAN</name>
<dbReference type="InterPro" id="IPR005025">
    <property type="entry name" value="FMN_Rdtase-like_dom"/>
</dbReference>
<proteinExistence type="predicted"/>
<dbReference type="Pfam" id="PF03358">
    <property type="entry name" value="FMN_red"/>
    <property type="match status" value="1"/>
</dbReference>
<dbReference type="InterPro" id="IPR020048">
    <property type="entry name" value="NADPH-dep_FMN_reduc_SsuE"/>
</dbReference>
<evidence type="ECO:0000256" key="1">
    <source>
        <dbReference type="ARBA" id="ARBA00022630"/>
    </source>
</evidence>
<feature type="domain" description="NADPH-dependent FMN reductase-like" evidence="4">
    <location>
        <begin position="3"/>
        <end position="143"/>
    </location>
</feature>
<dbReference type="NCBIfam" id="TIGR03567">
    <property type="entry name" value="FMN_reduc_SsuE"/>
    <property type="match status" value="1"/>
</dbReference>
<accession>A0ABV4X8R0</accession>
<organism evidence="5 6">
    <name type="scientific">Floridaenema aerugineum BLCC-F46</name>
    <dbReference type="NCBI Taxonomy" id="3153654"/>
    <lineage>
        <taxon>Bacteria</taxon>
        <taxon>Bacillati</taxon>
        <taxon>Cyanobacteriota</taxon>
        <taxon>Cyanophyceae</taxon>
        <taxon>Oscillatoriophycideae</taxon>
        <taxon>Aerosakkonematales</taxon>
        <taxon>Aerosakkonemataceae</taxon>
        <taxon>Floridanema</taxon>
        <taxon>Floridanema aerugineum</taxon>
    </lineage>
</organism>
<dbReference type="RefSeq" id="WP_413272222.1">
    <property type="nucleotide sequence ID" value="NZ_JBHFNQ010000152.1"/>
</dbReference>
<dbReference type="PANTHER" id="PTHR43408:SF1">
    <property type="entry name" value="FMN REDUCTASE (NADPH)"/>
    <property type="match status" value="1"/>
</dbReference>
<gene>
    <name evidence="5" type="primary">ssuE</name>
    <name evidence="5" type="ORF">ACE1CC_20150</name>
</gene>
<dbReference type="InterPro" id="IPR051814">
    <property type="entry name" value="NAD(P)H-dep_FMN_reductase"/>
</dbReference>
<evidence type="ECO:0000256" key="3">
    <source>
        <dbReference type="ARBA" id="ARBA00023002"/>
    </source>
</evidence>
<dbReference type="GO" id="GO:0052873">
    <property type="term" value="F:FMN reductase (NADPH) activity"/>
    <property type="evidence" value="ECO:0007669"/>
    <property type="project" value="UniProtKB-EC"/>
</dbReference>
<dbReference type="EC" id="1.5.1.38" evidence="5"/>
<protein>
    <submittedName>
        <fullName evidence="5">NADPH-dependent FMN reductase</fullName>
        <ecNumber evidence="5">1.5.1.38</ecNumber>
    </submittedName>
</protein>
<reference evidence="5 6" key="1">
    <citation type="submission" date="2024-09" db="EMBL/GenBank/DDBJ databases">
        <title>Floridaenema gen nov. (Aerosakkonemataceae, Aerosakkonematales ord. nov., Cyanobacteria) from benthic tropical and subtropical fresh waters, with the description of four new species.</title>
        <authorList>
            <person name="Moretto J.A."/>
            <person name="Berthold D.E."/>
            <person name="Lefler F.W."/>
            <person name="Huang I.-S."/>
            <person name="Laughinghouse H. IV."/>
        </authorList>
    </citation>
    <scope>NUCLEOTIDE SEQUENCE [LARGE SCALE GENOMIC DNA]</scope>
    <source>
        <strain evidence="5 6">BLCC-F46</strain>
    </source>
</reference>
<dbReference type="Proteomes" id="UP001576774">
    <property type="component" value="Unassembled WGS sequence"/>
</dbReference>
<evidence type="ECO:0000259" key="4">
    <source>
        <dbReference type="Pfam" id="PF03358"/>
    </source>
</evidence>
<dbReference type="PANTHER" id="PTHR43408">
    <property type="entry name" value="FMN REDUCTASE (NADPH)"/>
    <property type="match status" value="1"/>
</dbReference>
<dbReference type="SUPFAM" id="SSF52218">
    <property type="entry name" value="Flavoproteins"/>
    <property type="match status" value="1"/>
</dbReference>
<keyword evidence="3 5" id="KW-0560">Oxidoreductase</keyword>
<dbReference type="InterPro" id="IPR029039">
    <property type="entry name" value="Flavoprotein-like_sf"/>
</dbReference>
<keyword evidence="6" id="KW-1185">Reference proteome</keyword>
<sequence>MINIVAIAGSPSHLSRSHILVEYASSLLNSKGLHTDIISVRNFPQEDLIFGRSNNDIFEQSKELIEQATGIIIATQIYKSAYTGLLKPFLDLLPQKALLGKYILPLVTGGTIAHLLAVDYALEPILTELDERLILNGIYVVDKQVRRCLDGSIHLDKEIHQRLKASLNDLIESVKHSQATTKELVTAC</sequence>